<protein>
    <submittedName>
        <fullName evidence="1">Uncharacterized protein</fullName>
    </submittedName>
</protein>
<name>A0A382UA17_9ZZZZ</name>
<reference evidence="1" key="1">
    <citation type="submission" date="2018-05" db="EMBL/GenBank/DDBJ databases">
        <authorList>
            <person name="Lanie J.A."/>
            <person name="Ng W.-L."/>
            <person name="Kazmierczak K.M."/>
            <person name="Andrzejewski T.M."/>
            <person name="Davidsen T.M."/>
            <person name="Wayne K.J."/>
            <person name="Tettelin H."/>
            <person name="Glass J.I."/>
            <person name="Rusch D."/>
            <person name="Podicherti R."/>
            <person name="Tsui H.-C.T."/>
            <person name="Winkler M.E."/>
        </authorList>
    </citation>
    <scope>NUCLEOTIDE SEQUENCE</scope>
</reference>
<accession>A0A382UA17</accession>
<evidence type="ECO:0000313" key="1">
    <source>
        <dbReference type="EMBL" id="SVD30847.1"/>
    </source>
</evidence>
<organism evidence="1">
    <name type="scientific">marine metagenome</name>
    <dbReference type="NCBI Taxonomy" id="408172"/>
    <lineage>
        <taxon>unclassified sequences</taxon>
        <taxon>metagenomes</taxon>
        <taxon>ecological metagenomes</taxon>
    </lineage>
</organism>
<sequence>MRQDDHESFPLDLSGSPHQPIYLERLLRPQSCVPEDKGPEFSLQRLQSPCVQSKHYENYGLEIPYLQRKAQYFALLRHVRSRGHW</sequence>
<gene>
    <name evidence="1" type="ORF">METZ01_LOCUS383701</name>
</gene>
<proteinExistence type="predicted"/>
<dbReference type="AlphaFoldDB" id="A0A382UA17"/>
<dbReference type="EMBL" id="UINC01142490">
    <property type="protein sequence ID" value="SVD30847.1"/>
    <property type="molecule type" value="Genomic_DNA"/>
</dbReference>